<organism evidence="2 3">
    <name type="scientific">Eumeta variegata</name>
    <name type="common">Bagworm moth</name>
    <name type="synonym">Eumeta japonica</name>
    <dbReference type="NCBI Taxonomy" id="151549"/>
    <lineage>
        <taxon>Eukaryota</taxon>
        <taxon>Metazoa</taxon>
        <taxon>Ecdysozoa</taxon>
        <taxon>Arthropoda</taxon>
        <taxon>Hexapoda</taxon>
        <taxon>Insecta</taxon>
        <taxon>Pterygota</taxon>
        <taxon>Neoptera</taxon>
        <taxon>Endopterygota</taxon>
        <taxon>Lepidoptera</taxon>
        <taxon>Glossata</taxon>
        <taxon>Ditrysia</taxon>
        <taxon>Tineoidea</taxon>
        <taxon>Psychidae</taxon>
        <taxon>Oiketicinae</taxon>
        <taxon>Eumeta</taxon>
    </lineage>
</organism>
<dbReference type="AlphaFoldDB" id="A0A4C1YR13"/>
<protein>
    <submittedName>
        <fullName evidence="2">Uncharacterized protein</fullName>
    </submittedName>
</protein>
<evidence type="ECO:0000313" key="2">
    <source>
        <dbReference type="EMBL" id="GBP77069.1"/>
    </source>
</evidence>
<gene>
    <name evidence="2" type="ORF">EVAR_45977_1</name>
</gene>
<proteinExistence type="predicted"/>
<evidence type="ECO:0000256" key="1">
    <source>
        <dbReference type="SAM" id="MobiDB-lite"/>
    </source>
</evidence>
<name>A0A4C1YR13_EUMVA</name>
<feature type="compositionally biased region" description="Low complexity" evidence="1">
    <location>
        <begin position="109"/>
        <end position="123"/>
    </location>
</feature>
<comment type="caution">
    <text evidence="2">The sequence shown here is derived from an EMBL/GenBank/DDBJ whole genome shotgun (WGS) entry which is preliminary data.</text>
</comment>
<feature type="compositionally biased region" description="Gly residues" evidence="1">
    <location>
        <begin position="1"/>
        <end position="15"/>
    </location>
</feature>
<feature type="region of interest" description="Disordered" evidence="1">
    <location>
        <begin position="43"/>
        <end position="62"/>
    </location>
</feature>
<feature type="region of interest" description="Disordered" evidence="1">
    <location>
        <begin position="75"/>
        <end position="131"/>
    </location>
</feature>
<feature type="region of interest" description="Disordered" evidence="1">
    <location>
        <begin position="1"/>
        <end position="21"/>
    </location>
</feature>
<dbReference type="EMBL" id="BGZK01001316">
    <property type="protein sequence ID" value="GBP77069.1"/>
    <property type="molecule type" value="Genomic_DNA"/>
</dbReference>
<reference evidence="2 3" key="1">
    <citation type="journal article" date="2019" name="Commun. Biol.">
        <title>The bagworm genome reveals a unique fibroin gene that provides high tensile strength.</title>
        <authorList>
            <person name="Kono N."/>
            <person name="Nakamura H."/>
            <person name="Ohtoshi R."/>
            <person name="Tomita M."/>
            <person name="Numata K."/>
            <person name="Arakawa K."/>
        </authorList>
    </citation>
    <scope>NUCLEOTIDE SEQUENCE [LARGE SCALE GENOMIC DNA]</scope>
</reference>
<sequence length="181" mass="19158">MSLLGGGGGRPGGRSGTARTPIEARSIDVPLFIVSKVSCDIVSGGGRRGARATGSGSIGGGYRAQTLDSAIAEEQGEGAPRAATSAPQLGASQERGARSSRLSPITQISATSRRMSRPSTPRRCAAGRRSREDLMPDTILRISTREIRHVKLAYQIVSFDKEWRRLRGITWPAAPGPLPTH</sequence>
<dbReference type="Proteomes" id="UP000299102">
    <property type="component" value="Unassembled WGS sequence"/>
</dbReference>
<evidence type="ECO:0000313" key="3">
    <source>
        <dbReference type="Proteomes" id="UP000299102"/>
    </source>
</evidence>
<keyword evidence="3" id="KW-1185">Reference proteome</keyword>
<accession>A0A4C1YR13</accession>